<sequence length="235" mass="25554">MDKKSPKGRKRTSKGDENYWDCSVCTFRNNAEAFKCSMCDVRKGTSTRKPRINADLVAAQVQQAQALTPPPSSSITASVSKSSTPDPSEDEDSLQSLPLRTTEDTEDSSPKELPSIELPSEDEPSTSKGQSKKDRKKKLEPVPSSSSSGPPPPPAKKKYNINPAKLRNVDRSSATYHSVTVNDFTVVITEFKPKIKKEKLKKPHKKTEAPGKKSANGTTVLADGSPSTNELILAL</sequence>
<proteinExistence type="predicted"/>
<dbReference type="SMART" id="SM00547">
    <property type="entry name" value="ZnF_RBZ"/>
    <property type="match status" value="1"/>
</dbReference>
<feature type="compositionally biased region" description="Low complexity" evidence="9">
    <location>
        <begin position="73"/>
        <end position="86"/>
    </location>
</feature>
<dbReference type="InterPro" id="IPR033774">
    <property type="entry name" value="YAF2_RYBP"/>
</dbReference>
<keyword evidence="7" id="KW-0539">Nucleus</keyword>
<dbReference type="SUPFAM" id="SSF90209">
    <property type="entry name" value="Ran binding protein zinc finger-like"/>
    <property type="match status" value="1"/>
</dbReference>
<evidence type="ECO:0000313" key="11">
    <source>
        <dbReference type="EMBL" id="CDW21679.1"/>
    </source>
</evidence>
<evidence type="ECO:0000256" key="1">
    <source>
        <dbReference type="ARBA" id="ARBA00004123"/>
    </source>
</evidence>
<evidence type="ECO:0000259" key="10">
    <source>
        <dbReference type="PROSITE" id="PS50199"/>
    </source>
</evidence>
<feature type="domain" description="RanBP2-type" evidence="10">
    <location>
        <begin position="16"/>
        <end position="45"/>
    </location>
</feature>
<dbReference type="PROSITE" id="PS50199">
    <property type="entry name" value="ZF_RANBP2_2"/>
    <property type="match status" value="1"/>
</dbReference>
<keyword evidence="6" id="KW-0804">Transcription</keyword>
<dbReference type="GO" id="GO:0005634">
    <property type="term" value="C:nucleus"/>
    <property type="evidence" value="ECO:0007669"/>
    <property type="project" value="UniProtKB-SubCell"/>
</dbReference>
<evidence type="ECO:0000256" key="5">
    <source>
        <dbReference type="ARBA" id="ARBA00023015"/>
    </source>
</evidence>
<dbReference type="InterPro" id="IPR001876">
    <property type="entry name" value="Znf_RanBP2"/>
</dbReference>
<feature type="region of interest" description="Disordered" evidence="9">
    <location>
        <begin position="62"/>
        <end position="173"/>
    </location>
</feature>
<comment type="subcellular location">
    <subcellularLocation>
        <location evidence="1">Nucleus</location>
    </subcellularLocation>
</comment>
<dbReference type="Pfam" id="PF00641">
    <property type="entry name" value="Zn_ribbon_RanBP"/>
    <property type="match status" value="1"/>
</dbReference>
<dbReference type="GO" id="GO:0045893">
    <property type="term" value="P:positive regulation of DNA-templated transcription"/>
    <property type="evidence" value="ECO:0007669"/>
    <property type="project" value="InterPro"/>
</dbReference>
<keyword evidence="5" id="KW-0805">Transcription regulation</keyword>
<reference evidence="11" key="1">
    <citation type="submission" date="2014-05" db="EMBL/GenBank/DDBJ databases">
        <authorList>
            <person name="Chronopoulou M."/>
        </authorList>
    </citation>
    <scope>NUCLEOTIDE SEQUENCE</scope>
    <source>
        <tissue evidence="11">Whole organism</tissue>
    </source>
</reference>
<name>A0A0K2T6H7_LEPSM</name>
<protein>
    <submittedName>
        <fullName evidence="11">RING1 and YY1binding protein Alike [Musca domestica]</fullName>
    </submittedName>
</protein>
<keyword evidence="2" id="KW-0479">Metal-binding</keyword>
<dbReference type="Gene3D" id="4.10.1060.10">
    <property type="entry name" value="Zinc finger, RanBP2-type"/>
    <property type="match status" value="1"/>
</dbReference>
<dbReference type="GO" id="GO:0008270">
    <property type="term" value="F:zinc ion binding"/>
    <property type="evidence" value="ECO:0007669"/>
    <property type="project" value="UniProtKB-KW"/>
</dbReference>
<dbReference type="OrthoDB" id="10063208at2759"/>
<evidence type="ECO:0000256" key="6">
    <source>
        <dbReference type="ARBA" id="ARBA00023163"/>
    </source>
</evidence>
<dbReference type="PANTHER" id="PTHR12920">
    <property type="entry name" value="RYBP AND YAF2-RELATED"/>
    <property type="match status" value="1"/>
</dbReference>
<dbReference type="PANTHER" id="PTHR12920:SF4">
    <property type="entry name" value="GEO03726P1"/>
    <property type="match status" value="1"/>
</dbReference>
<keyword evidence="3 8" id="KW-0863">Zinc-finger</keyword>
<evidence type="ECO:0000256" key="2">
    <source>
        <dbReference type="ARBA" id="ARBA00022723"/>
    </source>
</evidence>
<keyword evidence="4" id="KW-0862">Zinc</keyword>
<evidence type="ECO:0000256" key="4">
    <source>
        <dbReference type="ARBA" id="ARBA00022833"/>
    </source>
</evidence>
<dbReference type="AlphaFoldDB" id="A0A0K2T6H7"/>
<feature type="compositionally biased region" description="Polar residues" evidence="9">
    <location>
        <begin position="215"/>
        <end position="228"/>
    </location>
</feature>
<organism evidence="11">
    <name type="scientific">Lepeophtheirus salmonis</name>
    <name type="common">Salmon louse</name>
    <name type="synonym">Caligus salmonis</name>
    <dbReference type="NCBI Taxonomy" id="72036"/>
    <lineage>
        <taxon>Eukaryota</taxon>
        <taxon>Metazoa</taxon>
        <taxon>Ecdysozoa</taxon>
        <taxon>Arthropoda</taxon>
        <taxon>Crustacea</taxon>
        <taxon>Multicrustacea</taxon>
        <taxon>Hexanauplia</taxon>
        <taxon>Copepoda</taxon>
        <taxon>Siphonostomatoida</taxon>
        <taxon>Caligidae</taxon>
        <taxon>Lepeophtheirus</taxon>
    </lineage>
</organism>
<evidence type="ECO:0000256" key="8">
    <source>
        <dbReference type="PROSITE-ProRule" id="PRU00322"/>
    </source>
</evidence>
<dbReference type="InterPro" id="IPR039958">
    <property type="entry name" value="RYBP/YAF2"/>
</dbReference>
<accession>A0A0K2T6H7</accession>
<dbReference type="EMBL" id="HACA01004318">
    <property type="protein sequence ID" value="CDW21679.1"/>
    <property type="molecule type" value="Transcribed_RNA"/>
</dbReference>
<feature type="region of interest" description="Disordered" evidence="9">
    <location>
        <begin position="199"/>
        <end position="228"/>
    </location>
</feature>
<evidence type="ECO:0000256" key="7">
    <source>
        <dbReference type="ARBA" id="ARBA00023242"/>
    </source>
</evidence>
<dbReference type="GO" id="GO:0003712">
    <property type="term" value="F:transcription coregulator activity"/>
    <property type="evidence" value="ECO:0007669"/>
    <property type="project" value="TreeGrafter"/>
</dbReference>
<dbReference type="PROSITE" id="PS01358">
    <property type="entry name" value="ZF_RANBP2_1"/>
    <property type="match status" value="1"/>
</dbReference>
<evidence type="ECO:0000256" key="9">
    <source>
        <dbReference type="SAM" id="MobiDB-lite"/>
    </source>
</evidence>
<dbReference type="Pfam" id="PF17219">
    <property type="entry name" value="YAF2_RYBP"/>
    <property type="match status" value="1"/>
</dbReference>
<dbReference type="GO" id="GO:0003677">
    <property type="term" value="F:DNA binding"/>
    <property type="evidence" value="ECO:0007669"/>
    <property type="project" value="TreeGrafter"/>
</dbReference>
<dbReference type="InterPro" id="IPR036443">
    <property type="entry name" value="Znf_RanBP2_sf"/>
</dbReference>
<evidence type="ECO:0000256" key="3">
    <source>
        <dbReference type="ARBA" id="ARBA00022771"/>
    </source>
</evidence>